<dbReference type="PANTHER" id="PTHR43245">
    <property type="entry name" value="BIFUNCTIONAL POLYMYXIN RESISTANCE PROTEIN ARNA"/>
    <property type="match status" value="1"/>
</dbReference>
<organism evidence="2 3">
    <name type="scientific">Parafilimonas terrae</name>
    <dbReference type="NCBI Taxonomy" id="1465490"/>
    <lineage>
        <taxon>Bacteria</taxon>
        <taxon>Pseudomonadati</taxon>
        <taxon>Bacteroidota</taxon>
        <taxon>Chitinophagia</taxon>
        <taxon>Chitinophagales</taxon>
        <taxon>Chitinophagaceae</taxon>
        <taxon>Parafilimonas</taxon>
    </lineage>
</organism>
<accession>A0A1I5X1Y2</accession>
<dbReference type="Pfam" id="PF01370">
    <property type="entry name" value="Epimerase"/>
    <property type="match status" value="1"/>
</dbReference>
<evidence type="ECO:0000313" key="3">
    <source>
        <dbReference type="Proteomes" id="UP000199031"/>
    </source>
</evidence>
<evidence type="ECO:0000259" key="1">
    <source>
        <dbReference type="Pfam" id="PF01370"/>
    </source>
</evidence>
<dbReference type="STRING" id="1465490.SAMN05444277_107147"/>
<protein>
    <submittedName>
        <fullName evidence="2">Nucleoside-diphosphate-sugar epimerase</fullName>
    </submittedName>
</protein>
<dbReference type="OrthoDB" id="112777at2"/>
<evidence type="ECO:0000313" key="2">
    <source>
        <dbReference type="EMBL" id="SFQ25891.1"/>
    </source>
</evidence>
<name>A0A1I5X1Y2_9BACT</name>
<gene>
    <name evidence="2" type="ORF">SAMN05444277_107147</name>
</gene>
<dbReference type="EMBL" id="FOXQ01000007">
    <property type="protein sequence ID" value="SFQ25891.1"/>
    <property type="molecule type" value="Genomic_DNA"/>
</dbReference>
<dbReference type="PANTHER" id="PTHR43245:SF13">
    <property type="entry name" value="UDP-D-APIOSE_UDP-D-XYLOSE SYNTHASE 2"/>
    <property type="match status" value="1"/>
</dbReference>
<dbReference type="InterPro" id="IPR050177">
    <property type="entry name" value="Lipid_A_modif_metabolic_enz"/>
</dbReference>
<proteinExistence type="predicted"/>
<dbReference type="SUPFAM" id="SSF51735">
    <property type="entry name" value="NAD(P)-binding Rossmann-fold domains"/>
    <property type="match status" value="1"/>
</dbReference>
<dbReference type="AlphaFoldDB" id="A0A1I5X1Y2"/>
<dbReference type="InterPro" id="IPR001509">
    <property type="entry name" value="Epimerase_deHydtase"/>
</dbReference>
<dbReference type="RefSeq" id="WP_090659103.1">
    <property type="nucleotide sequence ID" value="NZ_FOXQ01000007.1"/>
</dbReference>
<dbReference type="Proteomes" id="UP000199031">
    <property type="component" value="Unassembled WGS sequence"/>
</dbReference>
<dbReference type="InterPro" id="IPR036291">
    <property type="entry name" value="NAD(P)-bd_dom_sf"/>
</dbReference>
<reference evidence="2 3" key="1">
    <citation type="submission" date="2016-10" db="EMBL/GenBank/DDBJ databases">
        <authorList>
            <person name="de Groot N.N."/>
        </authorList>
    </citation>
    <scope>NUCLEOTIDE SEQUENCE [LARGE SCALE GENOMIC DNA]</scope>
    <source>
        <strain evidence="2 3">DSM 28286</strain>
    </source>
</reference>
<sequence>MLHTILGANGSIASELLPILLQYNERVRLVSRSPKPVDGVETIAADATNYEQVLKAVEGSGIVYLLIGLEYKIEVWRKQWPKIMQHVINACKATNAKLIFFDNVYMYGKVSGPMTEETPFKPVSKKGQVRAAIATTLLNEMKTGSIKALIARAADFYGPGAGAKSVIGILAFDKLLHNKTPQVMASAKPLHSYTYTKDAAEALYILSQHEEAFGQTWHLPTARPALSSIDFISMIADETGMPHKIQTIPKFVIAIAALFNSLMRELKEMLYQNEYDYIFDSSKFEKAFNYKPTPYKKGIQGTIEWMKSQ</sequence>
<dbReference type="Gene3D" id="3.40.50.720">
    <property type="entry name" value="NAD(P)-binding Rossmann-like Domain"/>
    <property type="match status" value="1"/>
</dbReference>
<keyword evidence="3" id="KW-1185">Reference proteome</keyword>
<feature type="domain" description="NAD-dependent epimerase/dehydratase" evidence="1">
    <location>
        <begin position="5"/>
        <end position="212"/>
    </location>
</feature>